<evidence type="ECO:0000256" key="10">
    <source>
        <dbReference type="ARBA" id="ARBA00044932"/>
    </source>
</evidence>
<comment type="similarity">
    <text evidence="1 13">Belongs to the helicase family. DnaB subfamily.</text>
</comment>
<keyword evidence="8 13" id="KW-0238">DNA-binding</keyword>
<dbReference type="Gene3D" id="1.10.860.10">
    <property type="entry name" value="DNAb Helicase, Chain A"/>
    <property type="match status" value="1"/>
</dbReference>
<keyword evidence="2 13" id="KW-0639">Primosome</keyword>
<dbReference type="InterPro" id="IPR036185">
    <property type="entry name" value="DNA_heli_DnaB-like_N_sf"/>
</dbReference>
<evidence type="ECO:0000256" key="1">
    <source>
        <dbReference type="ARBA" id="ARBA00008428"/>
    </source>
</evidence>
<dbReference type="GO" id="GO:0016887">
    <property type="term" value="F:ATP hydrolysis activity"/>
    <property type="evidence" value="ECO:0007669"/>
    <property type="project" value="RHEA"/>
</dbReference>
<keyword evidence="3 13" id="KW-0235">DNA replication</keyword>
<dbReference type="GO" id="GO:1990077">
    <property type="term" value="C:primosome complex"/>
    <property type="evidence" value="ECO:0007669"/>
    <property type="project" value="UniProtKB-UniRule"/>
</dbReference>
<keyword evidence="7 13" id="KW-0067">ATP-binding</keyword>
<evidence type="ECO:0000256" key="2">
    <source>
        <dbReference type="ARBA" id="ARBA00022515"/>
    </source>
</evidence>
<dbReference type="PANTHER" id="PTHR30153">
    <property type="entry name" value="REPLICATIVE DNA HELICASE DNAB"/>
    <property type="match status" value="1"/>
</dbReference>
<evidence type="ECO:0000256" key="14">
    <source>
        <dbReference type="SAM" id="MobiDB-lite"/>
    </source>
</evidence>
<dbReference type="InterPro" id="IPR007692">
    <property type="entry name" value="DNA_helicase_DnaB"/>
</dbReference>
<dbReference type="NCBIfam" id="TIGR00665">
    <property type="entry name" value="DnaB"/>
    <property type="match status" value="1"/>
</dbReference>
<dbReference type="SUPFAM" id="SSF52540">
    <property type="entry name" value="P-loop containing nucleoside triphosphate hydrolases"/>
    <property type="match status" value="1"/>
</dbReference>
<dbReference type="SUPFAM" id="SSF48024">
    <property type="entry name" value="N-terminal domain of DnaB helicase"/>
    <property type="match status" value="1"/>
</dbReference>
<evidence type="ECO:0000256" key="3">
    <source>
        <dbReference type="ARBA" id="ARBA00022705"/>
    </source>
</evidence>
<feature type="region of interest" description="Disordered" evidence="14">
    <location>
        <begin position="380"/>
        <end position="402"/>
    </location>
</feature>
<dbReference type="FunFam" id="1.10.860.10:FF:000001">
    <property type="entry name" value="Replicative DNA helicase"/>
    <property type="match status" value="1"/>
</dbReference>
<dbReference type="CDD" id="cd00984">
    <property type="entry name" value="DnaB_C"/>
    <property type="match status" value="1"/>
</dbReference>
<dbReference type="EC" id="5.6.2.3" evidence="12 13"/>
<evidence type="ECO:0000256" key="4">
    <source>
        <dbReference type="ARBA" id="ARBA00022741"/>
    </source>
</evidence>
<accession>A0A1H6JHC7</accession>
<keyword evidence="4 13" id="KW-0547">Nucleotide-binding</keyword>
<dbReference type="GO" id="GO:0042802">
    <property type="term" value="F:identical protein binding"/>
    <property type="evidence" value="ECO:0007669"/>
    <property type="project" value="UniProtKB-ARBA"/>
</dbReference>
<evidence type="ECO:0000313" key="16">
    <source>
        <dbReference type="EMBL" id="SEH61727.1"/>
    </source>
</evidence>
<evidence type="ECO:0000256" key="8">
    <source>
        <dbReference type="ARBA" id="ARBA00023125"/>
    </source>
</evidence>
<sequence length="494" mass="55302">MQGFYCLFFTIIMDIENINIPPNSIESEQSVLGGLLLHNEAWDQVADAINKDDFYTASHRLIFEAIKLLLEHAEPADILTVKERLKKTGDEEAVGGFAYLAQIAENTPSVTNIQTYAKHVRELSVYRRLIQASHTIADKAYNPKDIELQELIDLSEREIFDIAEHINRGKQDVINVKDMTKDVANLAHEWAESKGGLTGLETGFTKLDKKTSGLQKGDLIIIAGRPSMGKTALAMNIVGNVAIEQSKPVLVFSLEMPTEALILRMISSFGHIDSKKIRAGEMTETDWNSFSHAISAMDKNDILIDETPSITPTEIRAKSRRIKRQYPELALIMVDYLQLMTVHGKSENRVQEISEISRSLKALAKEIGVPVIALSQLNRGVESRPKPNKGRMPQMSDLRESGSIEQDADIIAFVYRDEQYHDENYSNPEEVGKADLQIAKHRNGETGGIKLAWIGQYTRFEDLAPDSMAQYTPDDAMIDAAYANSEANFDAEEF</sequence>
<dbReference type="InterPro" id="IPR007693">
    <property type="entry name" value="DNA_helicase_DnaB-like_N"/>
</dbReference>
<dbReference type="GO" id="GO:0003677">
    <property type="term" value="F:DNA binding"/>
    <property type="evidence" value="ECO:0007669"/>
    <property type="project" value="UniProtKB-UniRule"/>
</dbReference>
<dbReference type="InterPro" id="IPR016136">
    <property type="entry name" value="DNA_helicase_N/primase_C"/>
</dbReference>
<protein>
    <recommendedName>
        <fullName evidence="12 13">Replicative DNA helicase</fullName>
        <ecNumber evidence="12 13">5.6.2.3</ecNumber>
    </recommendedName>
</protein>
<dbReference type="GO" id="GO:0043139">
    <property type="term" value="F:5'-3' DNA helicase activity"/>
    <property type="evidence" value="ECO:0007669"/>
    <property type="project" value="UniProtKB-EC"/>
</dbReference>
<dbReference type="FunFam" id="3.40.50.300:FF:000076">
    <property type="entry name" value="Replicative DNA helicase"/>
    <property type="match status" value="1"/>
</dbReference>
<feature type="domain" description="SF4 helicase" evidence="15">
    <location>
        <begin position="193"/>
        <end position="467"/>
    </location>
</feature>
<dbReference type="NCBIfam" id="NF004384">
    <property type="entry name" value="PRK05748.1"/>
    <property type="match status" value="1"/>
</dbReference>
<keyword evidence="5 13" id="KW-0378">Hydrolase</keyword>
<dbReference type="Proteomes" id="UP000198559">
    <property type="component" value="Unassembled WGS sequence"/>
</dbReference>
<dbReference type="InterPro" id="IPR007694">
    <property type="entry name" value="DNA_helicase_DnaB-like_C"/>
</dbReference>
<dbReference type="Pfam" id="PF00772">
    <property type="entry name" value="DnaB"/>
    <property type="match status" value="1"/>
</dbReference>
<dbReference type="Pfam" id="PF03796">
    <property type="entry name" value="DnaB_C"/>
    <property type="match status" value="1"/>
</dbReference>
<dbReference type="GO" id="GO:0006269">
    <property type="term" value="P:DNA replication, synthesis of primer"/>
    <property type="evidence" value="ECO:0007669"/>
    <property type="project" value="UniProtKB-UniRule"/>
</dbReference>
<reference evidence="17" key="1">
    <citation type="submission" date="2016-06" db="EMBL/GenBank/DDBJ databases">
        <authorList>
            <person name="Petersen J."/>
            <person name="Sayavedra L."/>
        </authorList>
    </citation>
    <scope>NUCLEOTIDE SEQUENCE [LARGE SCALE GENOMIC DNA]</scope>
    <source>
        <strain evidence="17">BazSymB</strain>
    </source>
</reference>
<comment type="function">
    <text evidence="10 13">The main replicative DNA helicase, it participates in initiation and elongation during chromosome replication. Travels ahead of the DNA replisome, separating dsDNA into templates for DNA synthesis. A processive ATP-dependent 5'-3' DNA helicase it has DNA-dependent ATPase activity.</text>
</comment>
<dbReference type="GO" id="GO:0005829">
    <property type="term" value="C:cytosol"/>
    <property type="evidence" value="ECO:0007669"/>
    <property type="project" value="TreeGrafter"/>
</dbReference>
<dbReference type="GO" id="GO:0005524">
    <property type="term" value="F:ATP binding"/>
    <property type="evidence" value="ECO:0007669"/>
    <property type="project" value="UniProtKB-UniRule"/>
</dbReference>
<dbReference type="EMBL" id="CVUD02000042">
    <property type="protein sequence ID" value="SEH61727.1"/>
    <property type="molecule type" value="Genomic_DNA"/>
</dbReference>
<proteinExistence type="inferred from homology"/>
<dbReference type="PROSITE" id="PS51199">
    <property type="entry name" value="SF4_HELICASE"/>
    <property type="match status" value="1"/>
</dbReference>
<keyword evidence="9" id="KW-0413">Isomerase</keyword>
<evidence type="ECO:0000256" key="7">
    <source>
        <dbReference type="ARBA" id="ARBA00022840"/>
    </source>
</evidence>
<evidence type="ECO:0000256" key="13">
    <source>
        <dbReference type="RuleBase" id="RU362085"/>
    </source>
</evidence>
<gene>
    <name evidence="16" type="ORF">BAZSYMB_SCAFFOLD00062_6</name>
</gene>
<evidence type="ECO:0000256" key="5">
    <source>
        <dbReference type="ARBA" id="ARBA00022801"/>
    </source>
</evidence>
<dbReference type="AlphaFoldDB" id="A0A1H6JHC7"/>
<evidence type="ECO:0000259" key="15">
    <source>
        <dbReference type="PROSITE" id="PS51199"/>
    </source>
</evidence>
<dbReference type="Gene3D" id="3.40.50.300">
    <property type="entry name" value="P-loop containing nucleotide triphosphate hydrolases"/>
    <property type="match status" value="1"/>
</dbReference>
<comment type="catalytic activity">
    <reaction evidence="11 13">
        <text>ATP + H2O = ADP + phosphate + H(+)</text>
        <dbReference type="Rhea" id="RHEA:13065"/>
        <dbReference type="ChEBI" id="CHEBI:15377"/>
        <dbReference type="ChEBI" id="CHEBI:15378"/>
        <dbReference type="ChEBI" id="CHEBI:30616"/>
        <dbReference type="ChEBI" id="CHEBI:43474"/>
        <dbReference type="ChEBI" id="CHEBI:456216"/>
        <dbReference type="EC" id="5.6.2.3"/>
    </reaction>
</comment>
<dbReference type="InterPro" id="IPR027417">
    <property type="entry name" value="P-loop_NTPase"/>
</dbReference>
<evidence type="ECO:0000256" key="6">
    <source>
        <dbReference type="ARBA" id="ARBA00022806"/>
    </source>
</evidence>
<keyword evidence="6 13" id="KW-0347">Helicase</keyword>
<organism evidence="16 17">
    <name type="scientific">Bathymodiolus azoricus thioautotrophic gill symbiont</name>
    <dbReference type="NCBI Taxonomy" id="235205"/>
    <lineage>
        <taxon>Bacteria</taxon>
        <taxon>Pseudomonadati</taxon>
        <taxon>Pseudomonadota</taxon>
        <taxon>Gammaproteobacteria</taxon>
        <taxon>sulfur-oxidizing symbionts</taxon>
    </lineage>
</organism>
<evidence type="ECO:0000256" key="11">
    <source>
        <dbReference type="ARBA" id="ARBA00048954"/>
    </source>
</evidence>
<dbReference type="PANTHER" id="PTHR30153:SF2">
    <property type="entry name" value="REPLICATIVE DNA HELICASE"/>
    <property type="match status" value="1"/>
</dbReference>
<name>A0A1H6JHC7_9GAMM</name>
<dbReference type="STRING" id="235205.BAZSYMB_SCAFFOLD00062_6"/>
<evidence type="ECO:0000256" key="12">
    <source>
        <dbReference type="NCBIfam" id="TIGR00665"/>
    </source>
</evidence>
<evidence type="ECO:0000313" key="17">
    <source>
        <dbReference type="Proteomes" id="UP000198559"/>
    </source>
</evidence>
<evidence type="ECO:0000256" key="9">
    <source>
        <dbReference type="ARBA" id="ARBA00023235"/>
    </source>
</evidence>